<dbReference type="RefSeq" id="WP_204540906.1">
    <property type="nucleotide sequence ID" value="NZ_JAFBFI010000005.1"/>
</dbReference>
<gene>
    <name evidence="2" type="ORF">JOC77_001520</name>
</gene>
<protein>
    <submittedName>
        <fullName evidence="2">Uncharacterized protein</fullName>
    </submittedName>
</protein>
<dbReference type="Gene3D" id="3.20.20.300">
    <property type="entry name" value="Glycoside hydrolase, family 3, N-terminal domain"/>
    <property type="match status" value="1"/>
</dbReference>
<dbReference type="Proteomes" id="UP000823486">
    <property type="component" value="Unassembled WGS sequence"/>
</dbReference>
<keyword evidence="3" id="KW-1185">Reference proteome</keyword>
<evidence type="ECO:0000313" key="2">
    <source>
        <dbReference type="EMBL" id="MBM7692093.1"/>
    </source>
</evidence>
<proteinExistence type="predicted"/>
<evidence type="ECO:0000256" key="1">
    <source>
        <dbReference type="SAM" id="SignalP"/>
    </source>
</evidence>
<sequence>MKKLSAVVSSIVLASTLLLPAAAGAHTSKDDHLRYPNSKKLKNIILNKMISKLSDEEKIGQLVMPSTHDDSNSMPNEQTRELIQKYKAGSVIVYGERNARKTAGYNNQL</sequence>
<dbReference type="InterPro" id="IPR036962">
    <property type="entry name" value="Glyco_hydro_3_N_sf"/>
</dbReference>
<dbReference type="EMBL" id="JAFBFI010000005">
    <property type="protein sequence ID" value="MBM7692093.1"/>
    <property type="molecule type" value="Genomic_DNA"/>
</dbReference>
<comment type="caution">
    <text evidence="2">The sequence shown here is derived from an EMBL/GenBank/DDBJ whole genome shotgun (WGS) entry which is preliminary data.</text>
</comment>
<evidence type="ECO:0000313" key="3">
    <source>
        <dbReference type="Proteomes" id="UP000823486"/>
    </source>
</evidence>
<keyword evidence="1" id="KW-0732">Signal</keyword>
<feature type="signal peptide" evidence="1">
    <location>
        <begin position="1"/>
        <end position="25"/>
    </location>
</feature>
<organism evidence="2 3">
    <name type="scientific">Peribacillus deserti</name>
    <dbReference type="NCBI Taxonomy" id="673318"/>
    <lineage>
        <taxon>Bacteria</taxon>
        <taxon>Bacillati</taxon>
        <taxon>Bacillota</taxon>
        <taxon>Bacilli</taxon>
        <taxon>Bacillales</taxon>
        <taxon>Bacillaceae</taxon>
        <taxon>Peribacillus</taxon>
    </lineage>
</organism>
<name>A0ABS2QHV7_9BACI</name>
<reference evidence="2 3" key="1">
    <citation type="submission" date="2021-01" db="EMBL/GenBank/DDBJ databases">
        <title>Genomic Encyclopedia of Type Strains, Phase IV (KMG-IV): sequencing the most valuable type-strain genomes for metagenomic binning, comparative biology and taxonomic classification.</title>
        <authorList>
            <person name="Goeker M."/>
        </authorList>
    </citation>
    <scope>NUCLEOTIDE SEQUENCE [LARGE SCALE GENOMIC DNA]</scope>
    <source>
        <strain evidence="2 3">DSM 105482</strain>
    </source>
</reference>
<accession>A0ABS2QHV7</accession>
<feature type="chain" id="PRO_5047407721" evidence="1">
    <location>
        <begin position="26"/>
        <end position="109"/>
    </location>
</feature>